<dbReference type="PANTHER" id="PTHR43272">
    <property type="entry name" value="LONG-CHAIN-FATTY-ACID--COA LIGASE"/>
    <property type="match status" value="1"/>
</dbReference>
<keyword evidence="3 13" id="KW-0547">Nucleotide-binding</keyword>
<dbReference type="CDD" id="cd05927">
    <property type="entry name" value="LC-FACS_euk"/>
    <property type="match status" value="1"/>
</dbReference>
<evidence type="ECO:0000256" key="11">
    <source>
        <dbReference type="ARBA" id="ARBA00024565"/>
    </source>
</evidence>
<comment type="catalytic activity">
    <reaction evidence="9">
        <text>15-hydroxy-(5Z,8Z,11Z,13E)-eicosatetraenoate + ATP + CoA = 15-hydroxy-(5Z,8Z,11Z,13E)-eicosatetraenoyl-CoA + AMP + diphosphate</text>
        <dbReference type="Rhea" id="RHEA:52116"/>
        <dbReference type="ChEBI" id="CHEBI:30616"/>
        <dbReference type="ChEBI" id="CHEBI:33019"/>
        <dbReference type="ChEBI" id="CHEBI:57287"/>
        <dbReference type="ChEBI" id="CHEBI:78832"/>
        <dbReference type="ChEBI" id="CHEBI:136409"/>
        <dbReference type="ChEBI" id="CHEBI:456215"/>
    </reaction>
    <physiologicalReaction direction="left-to-right" evidence="9">
        <dbReference type="Rhea" id="RHEA:52117"/>
    </physiologicalReaction>
</comment>
<dbReference type="GO" id="GO:0005783">
    <property type="term" value="C:endoplasmic reticulum"/>
    <property type="evidence" value="ECO:0007669"/>
    <property type="project" value="TreeGrafter"/>
</dbReference>
<keyword evidence="2 13" id="KW-0436">Ligase</keyword>
<keyword evidence="5 13" id="KW-0067">ATP-binding</keyword>
<reference evidence="15" key="1">
    <citation type="submission" date="2021-02" db="EMBL/GenBank/DDBJ databases">
        <authorList>
            <person name="Nowell W R."/>
        </authorList>
    </citation>
    <scope>NUCLEOTIDE SEQUENCE</scope>
    <source>
        <strain evidence="15">Ploen Becks lab</strain>
    </source>
</reference>
<comment type="catalytic activity">
    <reaction evidence="12">
        <text>hexadecanoate + ATP + CoA = hexadecanoyl-CoA + AMP + diphosphate</text>
        <dbReference type="Rhea" id="RHEA:30751"/>
        <dbReference type="ChEBI" id="CHEBI:7896"/>
        <dbReference type="ChEBI" id="CHEBI:30616"/>
        <dbReference type="ChEBI" id="CHEBI:33019"/>
        <dbReference type="ChEBI" id="CHEBI:57287"/>
        <dbReference type="ChEBI" id="CHEBI:57379"/>
        <dbReference type="ChEBI" id="CHEBI:456215"/>
    </reaction>
    <physiologicalReaction direction="left-to-right" evidence="12">
        <dbReference type="Rhea" id="RHEA:30752"/>
    </physiologicalReaction>
</comment>
<comment type="caution">
    <text evidence="15">The sequence shown here is derived from an EMBL/GenBank/DDBJ whole genome shotgun (WGS) entry which is preliminary data.</text>
</comment>
<dbReference type="Gene3D" id="3.40.50.12780">
    <property type="entry name" value="N-terminal domain of ligase-like"/>
    <property type="match status" value="1"/>
</dbReference>
<dbReference type="InterPro" id="IPR045311">
    <property type="entry name" value="LC-FACS_euk"/>
</dbReference>
<evidence type="ECO:0000256" key="7">
    <source>
        <dbReference type="ARBA" id="ARBA00024484"/>
    </source>
</evidence>
<evidence type="ECO:0000256" key="8">
    <source>
        <dbReference type="ARBA" id="ARBA00024495"/>
    </source>
</evidence>
<comment type="function">
    <text evidence="13">Catalyzes the conversion of long-chain fatty acids to their active form acyl-CoAs for both synthesis of cellular lipids, and degradation via beta-oxidation.</text>
</comment>
<evidence type="ECO:0000256" key="10">
    <source>
        <dbReference type="ARBA" id="ARBA00024548"/>
    </source>
</evidence>
<evidence type="ECO:0000256" key="12">
    <source>
        <dbReference type="ARBA" id="ARBA00049139"/>
    </source>
</evidence>
<dbReference type="Proteomes" id="UP000663879">
    <property type="component" value="Unassembled WGS sequence"/>
</dbReference>
<evidence type="ECO:0000256" key="1">
    <source>
        <dbReference type="ARBA" id="ARBA00006432"/>
    </source>
</evidence>
<evidence type="ECO:0000256" key="2">
    <source>
        <dbReference type="ARBA" id="ARBA00022598"/>
    </source>
</evidence>
<evidence type="ECO:0000313" key="16">
    <source>
        <dbReference type="Proteomes" id="UP000663879"/>
    </source>
</evidence>
<dbReference type="EMBL" id="CAJNOC010000988">
    <property type="protein sequence ID" value="CAF0824515.1"/>
    <property type="molecule type" value="Genomic_DNA"/>
</dbReference>
<evidence type="ECO:0000256" key="3">
    <source>
        <dbReference type="ARBA" id="ARBA00022741"/>
    </source>
</evidence>
<comment type="catalytic activity">
    <reaction evidence="11">
        <text>(E)-hexadec-2-enoate + ATP + CoA = (2E)-hexadecenoyl-CoA + AMP + diphosphate</text>
        <dbReference type="Rhea" id="RHEA:36139"/>
        <dbReference type="ChEBI" id="CHEBI:30616"/>
        <dbReference type="ChEBI" id="CHEBI:33019"/>
        <dbReference type="ChEBI" id="CHEBI:57287"/>
        <dbReference type="ChEBI" id="CHEBI:61526"/>
        <dbReference type="ChEBI" id="CHEBI:72745"/>
        <dbReference type="ChEBI" id="CHEBI:456215"/>
    </reaction>
    <physiologicalReaction direction="left-to-right" evidence="11">
        <dbReference type="Rhea" id="RHEA:36140"/>
    </physiologicalReaction>
</comment>
<gene>
    <name evidence="15" type="ORF">OXX778_LOCUS7648</name>
</gene>
<proteinExistence type="inferred from homology"/>
<evidence type="ECO:0000256" key="6">
    <source>
        <dbReference type="ARBA" id="ARBA00024469"/>
    </source>
</evidence>
<sequence length="673" mass="76303">MFNVDNSTVLGASIVGGAALTYFMTRKQRPIDPLYDFENQSVEIDENEHIRVCSSNKGKELTTHRFEDVRTLYDALPKGLGLSCDGPCIGQRDGPGKGHYTWLKYSEVIERVRCIGIYSSNRNEWVISEHACYSFSLPVVSLYDSYGKDSIQYILNHAEIKGIFVDTFARIMNILEVLDNLTHLKLIVHFNKFDEQESNKINIYKDKIEIIYFDDLLKIGKLNLIPPNPPKPNDIATVCYTSGTTGNPKGALLTHLNIIANEAAINDRLNRPHINFCSDKPRPVHMSYLPLAHMLERQASMMVFLAGGRIGFLSGDITCLPSDAQELKPYDMPIVPRLMNKLYNSVHNQLKGSSIKQMLFKRAIAAKEEDRKKGIYRKNTFYDKLVFNKIREKLGGNIVRMATGSAPISDEVMIFARAVFSCPIPEGYGQTEATCSVTFSHPFDVKLGHCGPPVSCYMVKLVDVPEMDYYAKNNQGEICCKGPSVFKGYLKDEEKTAEAIDKDGWLHTGDIGMWLPNGCLKIIDRKKNLFKLSQGEYISPEKIENIYLRSQFVAQIIIEGDSLKDYVVGIVVPDVDYLREHFKNSNLDLKTFCSKEESKRLILDDLERIGKATGLMSYEKVRKIHLHPELMSLENGLATPTMKIKRAQVRSYFKNIIQNLYNEKVEEVPKAKI</sequence>
<dbReference type="OrthoDB" id="1700726at2759"/>
<keyword evidence="13" id="KW-0443">Lipid metabolism</keyword>
<evidence type="ECO:0000256" key="13">
    <source>
        <dbReference type="RuleBase" id="RU369030"/>
    </source>
</evidence>
<dbReference type="InterPro" id="IPR020845">
    <property type="entry name" value="AMP-binding_CS"/>
</dbReference>
<evidence type="ECO:0000256" key="4">
    <source>
        <dbReference type="ARBA" id="ARBA00022832"/>
    </source>
</evidence>
<dbReference type="PROSITE" id="PS00455">
    <property type="entry name" value="AMP_BINDING"/>
    <property type="match status" value="1"/>
</dbReference>
<comment type="catalytic activity">
    <reaction evidence="8">
        <text>12-hydroxy-(5Z,8Z,10E,14Z)-eicosatetraenoate + ATP + CoA = 12-hydroxy-(5Z,8Z,10E,14Z)-eicosatetraenoyl-CoA + AMP + diphosphate</text>
        <dbReference type="Rhea" id="RHEA:52112"/>
        <dbReference type="ChEBI" id="CHEBI:30616"/>
        <dbReference type="ChEBI" id="CHEBI:33019"/>
        <dbReference type="ChEBI" id="CHEBI:57287"/>
        <dbReference type="ChEBI" id="CHEBI:90718"/>
        <dbReference type="ChEBI" id="CHEBI:136408"/>
        <dbReference type="ChEBI" id="CHEBI:456215"/>
    </reaction>
    <physiologicalReaction direction="left-to-right" evidence="8">
        <dbReference type="Rhea" id="RHEA:52113"/>
    </physiologicalReaction>
</comment>
<comment type="catalytic activity">
    <reaction evidence="10">
        <text>(5Z,8Z,11Z,14Z)-eicosatetraenoate + ATP + CoA = (5Z,8Z,11Z,14Z)-eicosatetraenoyl-CoA + AMP + diphosphate</text>
        <dbReference type="Rhea" id="RHEA:19713"/>
        <dbReference type="ChEBI" id="CHEBI:30616"/>
        <dbReference type="ChEBI" id="CHEBI:32395"/>
        <dbReference type="ChEBI" id="CHEBI:33019"/>
        <dbReference type="ChEBI" id="CHEBI:57287"/>
        <dbReference type="ChEBI" id="CHEBI:57368"/>
        <dbReference type="ChEBI" id="CHEBI:456215"/>
        <dbReference type="EC" id="6.2.1.15"/>
    </reaction>
    <physiologicalReaction direction="left-to-right" evidence="10">
        <dbReference type="Rhea" id="RHEA:19714"/>
    </physiologicalReaction>
</comment>
<evidence type="ECO:0000256" key="9">
    <source>
        <dbReference type="ARBA" id="ARBA00024532"/>
    </source>
</evidence>
<dbReference type="SUPFAM" id="SSF56801">
    <property type="entry name" value="Acetyl-CoA synthetase-like"/>
    <property type="match status" value="1"/>
</dbReference>
<evidence type="ECO:0000256" key="5">
    <source>
        <dbReference type="ARBA" id="ARBA00022840"/>
    </source>
</evidence>
<dbReference type="InterPro" id="IPR000873">
    <property type="entry name" value="AMP-dep_synth/lig_dom"/>
</dbReference>
<dbReference type="Pfam" id="PF00501">
    <property type="entry name" value="AMP-binding"/>
    <property type="match status" value="1"/>
</dbReference>
<dbReference type="GO" id="GO:0005524">
    <property type="term" value="F:ATP binding"/>
    <property type="evidence" value="ECO:0007669"/>
    <property type="project" value="UniProtKB-KW"/>
</dbReference>
<dbReference type="GO" id="GO:0047676">
    <property type="term" value="F:arachidonate-CoA ligase activity"/>
    <property type="evidence" value="ECO:0007669"/>
    <property type="project" value="UniProtKB-EC"/>
</dbReference>
<dbReference type="PANTHER" id="PTHR43272:SF107">
    <property type="entry name" value="LONG-CHAIN-FATTY-ACID--COA LIGASE 5"/>
    <property type="match status" value="1"/>
</dbReference>
<dbReference type="InterPro" id="IPR042099">
    <property type="entry name" value="ANL_N_sf"/>
</dbReference>
<evidence type="ECO:0000259" key="14">
    <source>
        <dbReference type="Pfam" id="PF00501"/>
    </source>
</evidence>
<organism evidence="15 16">
    <name type="scientific">Brachionus calyciflorus</name>
    <dbReference type="NCBI Taxonomy" id="104777"/>
    <lineage>
        <taxon>Eukaryota</taxon>
        <taxon>Metazoa</taxon>
        <taxon>Spiralia</taxon>
        <taxon>Gnathifera</taxon>
        <taxon>Rotifera</taxon>
        <taxon>Eurotatoria</taxon>
        <taxon>Monogononta</taxon>
        <taxon>Pseudotrocha</taxon>
        <taxon>Ploima</taxon>
        <taxon>Brachionidae</taxon>
        <taxon>Brachionus</taxon>
    </lineage>
</organism>
<name>A0A813ULW9_9BILA</name>
<dbReference type="AlphaFoldDB" id="A0A813ULW9"/>
<comment type="catalytic activity">
    <reaction evidence="6">
        <text>5-hydroxy-(6E,8Z,11Z,14Z)-eicosatetraenoate + ATP + CoA = 5-hydroxy-(6E,8Z,11Z,14Z)-eicosatetraenoyl-CoA + AMP + diphosphate</text>
        <dbReference type="Rhea" id="RHEA:52108"/>
        <dbReference type="ChEBI" id="CHEBI:30616"/>
        <dbReference type="ChEBI" id="CHEBI:33019"/>
        <dbReference type="ChEBI" id="CHEBI:57287"/>
        <dbReference type="ChEBI" id="CHEBI:65341"/>
        <dbReference type="ChEBI" id="CHEBI:136407"/>
        <dbReference type="ChEBI" id="CHEBI:456215"/>
    </reaction>
    <physiologicalReaction direction="left-to-right" evidence="6">
        <dbReference type="Rhea" id="RHEA:52109"/>
    </physiologicalReaction>
</comment>
<comment type="similarity">
    <text evidence="1 13">Belongs to the ATP-dependent AMP-binding enzyme family.</text>
</comment>
<keyword evidence="4 13" id="KW-0276">Fatty acid metabolism</keyword>
<comment type="catalytic activity">
    <reaction evidence="7">
        <text>a long-chain fatty acid + ATP + CoA = a long-chain fatty acyl-CoA + AMP + diphosphate</text>
        <dbReference type="Rhea" id="RHEA:15421"/>
        <dbReference type="ChEBI" id="CHEBI:30616"/>
        <dbReference type="ChEBI" id="CHEBI:33019"/>
        <dbReference type="ChEBI" id="CHEBI:57287"/>
        <dbReference type="ChEBI" id="CHEBI:57560"/>
        <dbReference type="ChEBI" id="CHEBI:83139"/>
        <dbReference type="ChEBI" id="CHEBI:456215"/>
        <dbReference type="EC" id="6.2.1.3"/>
    </reaction>
    <physiologicalReaction direction="left-to-right" evidence="7">
        <dbReference type="Rhea" id="RHEA:15422"/>
    </physiologicalReaction>
</comment>
<feature type="domain" description="AMP-dependent synthetase/ligase" evidence="14">
    <location>
        <begin position="110"/>
        <end position="490"/>
    </location>
</feature>
<accession>A0A813ULW9</accession>
<dbReference type="GO" id="GO:0016020">
    <property type="term" value="C:membrane"/>
    <property type="evidence" value="ECO:0007669"/>
    <property type="project" value="TreeGrafter"/>
</dbReference>
<dbReference type="EC" id="6.2.1.3" evidence="13"/>
<keyword evidence="16" id="KW-1185">Reference proteome</keyword>
<protein>
    <recommendedName>
        <fullName evidence="13">Long-chain-fatty-acid--CoA ligase</fullName>
        <ecNumber evidence="13">6.2.1.3</ecNumber>
    </recommendedName>
</protein>
<evidence type="ECO:0000313" key="15">
    <source>
        <dbReference type="EMBL" id="CAF0824515.1"/>
    </source>
</evidence>